<evidence type="ECO:0000256" key="2">
    <source>
        <dbReference type="SAM" id="MobiDB-lite"/>
    </source>
</evidence>
<feature type="transmembrane region" description="Helical" evidence="3">
    <location>
        <begin position="213"/>
        <end position="235"/>
    </location>
</feature>
<organism evidence="4 5">
    <name type="scientific">Paracoccidioides brasiliensis</name>
    <dbReference type="NCBI Taxonomy" id="121759"/>
    <lineage>
        <taxon>Eukaryota</taxon>
        <taxon>Fungi</taxon>
        <taxon>Dikarya</taxon>
        <taxon>Ascomycota</taxon>
        <taxon>Pezizomycotina</taxon>
        <taxon>Eurotiomycetes</taxon>
        <taxon>Eurotiomycetidae</taxon>
        <taxon>Onygenales</taxon>
        <taxon>Ajellomycetaceae</taxon>
        <taxon>Paracoccidioides</taxon>
    </lineage>
</organism>
<reference evidence="4 5" key="1">
    <citation type="submission" date="2016-06" db="EMBL/GenBank/DDBJ databases">
        <authorList>
            <person name="Kjaerup R.B."/>
            <person name="Dalgaard T.S."/>
            <person name="Juul-Madsen H.R."/>
        </authorList>
    </citation>
    <scope>NUCLEOTIDE SEQUENCE [LARGE SCALE GENOMIC DNA]</scope>
    <source>
        <strain evidence="4 5">Pb300</strain>
    </source>
</reference>
<evidence type="ECO:0000313" key="4">
    <source>
        <dbReference type="EMBL" id="ODH38740.1"/>
    </source>
</evidence>
<evidence type="ECO:0000313" key="5">
    <source>
        <dbReference type="Proteomes" id="UP000242814"/>
    </source>
</evidence>
<name>A0A1D2JJC9_PARBR</name>
<proteinExistence type="predicted"/>
<feature type="coiled-coil region" evidence="1">
    <location>
        <begin position="35"/>
        <end position="90"/>
    </location>
</feature>
<feature type="region of interest" description="Disordered" evidence="2">
    <location>
        <begin position="99"/>
        <end position="147"/>
    </location>
</feature>
<keyword evidence="1" id="KW-0175">Coiled coil</keyword>
<accession>A0A1D2JJC9</accession>
<feature type="transmembrane region" description="Helical" evidence="3">
    <location>
        <begin position="6"/>
        <end position="25"/>
    </location>
</feature>
<evidence type="ECO:0000256" key="3">
    <source>
        <dbReference type="SAM" id="Phobius"/>
    </source>
</evidence>
<keyword evidence="3" id="KW-1133">Transmembrane helix</keyword>
<feature type="compositionally biased region" description="Polar residues" evidence="2">
    <location>
        <begin position="122"/>
        <end position="134"/>
    </location>
</feature>
<dbReference type="EMBL" id="LZYO01000064">
    <property type="protein sequence ID" value="ODH38740.1"/>
    <property type="molecule type" value="Genomic_DNA"/>
</dbReference>
<dbReference type="Proteomes" id="UP000242814">
    <property type="component" value="Unassembled WGS sequence"/>
</dbReference>
<keyword evidence="3" id="KW-0472">Membrane</keyword>
<dbReference type="AlphaFoldDB" id="A0A1D2JJC9"/>
<protein>
    <submittedName>
        <fullName evidence="4">Uncharacterized protein</fullName>
    </submittedName>
</protein>
<keyword evidence="3" id="KW-0812">Transmembrane</keyword>
<dbReference type="VEuPathDB" id="FungiDB:PABG_07157"/>
<dbReference type="VEuPathDB" id="FungiDB:PADG_05121"/>
<evidence type="ECO:0000256" key="1">
    <source>
        <dbReference type="SAM" id="Coils"/>
    </source>
</evidence>
<sequence>MAPLTFSDITTAVAFISIIGLIMTYDHITLIKQRLDVLNSRLSNAIRQSEAAENEARSAIEKSNICRKKMAMLEEKLNDYQTALMDEIAEITQRQDLNAAVSHRDKDKNHQGSVSRPLHEVPTSSSRKTDQSYVSRRPTRETILSRDTFSPHRSISAGCVGVEYARGDQTPIPPVLVKEKSDSGKNSMRSVIANLSSKAPWRLKTKEKTAARLSYGLFGLYGLYGLYGLFSLFIVKVFFTVHYNCWVTGTKILRSAALSEQQWENCIQSSSRQPRYPEASVFIDRFIISH</sequence>
<gene>
    <name evidence="4" type="ORF">ACO22_02213</name>
</gene>
<comment type="caution">
    <text evidence="4">The sequence shown here is derived from an EMBL/GenBank/DDBJ whole genome shotgun (WGS) entry which is preliminary data.</text>
</comment>